<evidence type="ECO:0000313" key="4">
    <source>
        <dbReference type="Proteomes" id="UP000004892"/>
    </source>
</evidence>
<name>H1DKJ0_9BACT</name>
<gene>
    <name evidence="3" type="ORF">HMPREF9449_02776</name>
</gene>
<evidence type="ECO:0000313" key="3">
    <source>
        <dbReference type="EMBL" id="EHP45483.1"/>
    </source>
</evidence>
<protein>
    <recommendedName>
        <fullName evidence="2">Golvesin/Xly CBD-like domain-containing protein</fullName>
    </recommendedName>
</protein>
<evidence type="ECO:0000256" key="1">
    <source>
        <dbReference type="SAM" id="Phobius"/>
    </source>
</evidence>
<accession>H1DKJ0</accession>
<dbReference type="Pfam" id="PF25275">
    <property type="entry name" value="Golvesin_C"/>
    <property type="match status" value="1"/>
</dbReference>
<keyword evidence="1" id="KW-0472">Membrane</keyword>
<reference evidence="3 4" key="1">
    <citation type="submission" date="2012-01" db="EMBL/GenBank/DDBJ databases">
        <title>The Genome Sequence of Odoribacter laneus YIT 12061.</title>
        <authorList>
            <consortium name="The Broad Institute Genome Sequencing Platform"/>
            <person name="Earl A."/>
            <person name="Ward D."/>
            <person name="Feldgarden M."/>
            <person name="Gevers D."/>
            <person name="Morotomi M."/>
            <person name="Young S.K."/>
            <person name="Zeng Q."/>
            <person name="Gargeya S."/>
            <person name="Fitzgerald M."/>
            <person name="Haas B."/>
            <person name="Abouelleil A."/>
            <person name="Alvarado L."/>
            <person name="Arachchi H.M."/>
            <person name="Berlin A."/>
            <person name="Chapman S.B."/>
            <person name="Gearin G."/>
            <person name="Goldberg J."/>
            <person name="Griggs A."/>
            <person name="Gujja S."/>
            <person name="Hansen M."/>
            <person name="Heiman D."/>
            <person name="Howarth C."/>
            <person name="Larimer J."/>
            <person name="Lui A."/>
            <person name="MacDonald P.J.P."/>
            <person name="McCowen C."/>
            <person name="Montmayeur A."/>
            <person name="Murphy C."/>
            <person name="Neiman D."/>
            <person name="Pearson M."/>
            <person name="Priest M."/>
            <person name="Roberts A."/>
            <person name="Saif S."/>
            <person name="Shea T."/>
            <person name="Sisk P."/>
            <person name="Stolte C."/>
            <person name="Sykes S."/>
            <person name="Wortman J."/>
            <person name="Nusbaum C."/>
            <person name="Birren B."/>
        </authorList>
    </citation>
    <scope>NUCLEOTIDE SEQUENCE [LARGE SCALE GENOMIC DNA]</scope>
    <source>
        <strain evidence="3 4">YIT 12061</strain>
    </source>
</reference>
<dbReference type="PATRIC" id="fig|742817.3.peg.2967"/>
<keyword evidence="4" id="KW-1185">Reference proteome</keyword>
<feature type="transmembrane region" description="Helical" evidence="1">
    <location>
        <begin position="77"/>
        <end position="98"/>
    </location>
</feature>
<keyword evidence="1" id="KW-1133">Transmembrane helix</keyword>
<dbReference type="STRING" id="742817.HMPREF9449_02776"/>
<sequence length="928" mass="107109">MLGITGTVFFYLQDRLYGVFDFFGVTLPAIFSDVVGHPSLSLFLLQRSVYLLGAIGFICLTITLVKRLPHRPWKTLVINIIALFLILTSGGLGVLYVLHFKKIEAEREVYVSVFNTYAERPKVDISAYEIDITPRGERLEAESRLRVRNKQKNEIESVILYLNPGLKIITIEQAGKILDFHREQQVIEIFQKLRAGEEAEYVLKYEGGIEENICYTDVEEKDFMSHPAGKTFYFRYGKRYAFLSDTYTLLTPECIWYPVAESPVSPANPYSIRKDFANYKLTVRYTGNKVVLSQGKRVCGEGKVIFTDTIPFCGISLTIGAYETKAVSVDSTDYELYYFRGHDDFMVHFDALQDTLPAIIREIRADLEVVKNRNYPFRKFCMVEVPLSFTGYIRNWKGYSEHVMPELVFIPERGLRTQADFRAMGFRLKNWREEGELLDAKDVQAGMIKNYVKTTFVNENSSDENGWGQSTEVNKLNIGAMFYGFCGYLSDPDFPVIDIAFSTLQNITENIQRRWYFGPLITDQQRAIIYLQDHNFQTALSDKNLKPQVLYEILKLKSNNLKYFITAQVAPGEFEAFLKSFNETHIFEEVTFTEFARQFNKRFGIDLLPFVHQWYTTDRPAELMLNNVEVNSVVVDDFTKYQVRFKVYNRSKVEGILTVKIEEGGGGQRGFRPERREAERNNNLHNYIIPPQSAWKIKIINDERPGRVSINTNVSANLPSEYMYNFSKVDREVTDTLSGLFPVDTLLFTAGPGEIIVDNEDPGFHVLETNTRHKLKDLFRKEEEDKYQNFFPWKFPSRWTAVINSNCYGKPVHSAVYKAKGVGANKVQWVTTIPKDNYYEVFIWNPKFENWNWRRRNRGHEGHAQTYVVGYEEEEENITVDLGQEENGWVSLGNFYFPAGKVSVTLSDNVSAGFAMADAVKFTLINKK</sequence>
<dbReference type="eggNOG" id="COG0308">
    <property type="taxonomic scope" value="Bacteria"/>
</dbReference>
<feature type="transmembrane region" description="Helical" evidence="1">
    <location>
        <begin position="48"/>
        <end position="65"/>
    </location>
</feature>
<organism evidence="3 4">
    <name type="scientific">Odoribacter laneus YIT 12061</name>
    <dbReference type="NCBI Taxonomy" id="742817"/>
    <lineage>
        <taxon>Bacteria</taxon>
        <taxon>Pseudomonadati</taxon>
        <taxon>Bacteroidota</taxon>
        <taxon>Bacteroidia</taxon>
        <taxon>Bacteroidales</taxon>
        <taxon>Odoribacteraceae</taxon>
        <taxon>Odoribacter</taxon>
    </lineage>
</organism>
<comment type="caution">
    <text evidence="3">The sequence shown here is derived from an EMBL/GenBank/DDBJ whole genome shotgun (WGS) entry which is preliminary data.</text>
</comment>
<dbReference type="Proteomes" id="UP000004892">
    <property type="component" value="Unassembled WGS sequence"/>
</dbReference>
<dbReference type="HOGENOM" id="CLU_284665_0_0_10"/>
<dbReference type="AlphaFoldDB" id="H1DKJ0"/>
<proteinExistence type="predicted"/>
<dbReference type="eggNOG" id="COG1277">
    <property type="taxonomic scope" value="Bacteria"/>
</dbReference>
<keyword evidence="1" id="KW-0812">Transmembrane</keyword>
<evidence type="ECO:0000259" key="2">
    <source>
        <dbReference type="Pfam" id="PF25275"/>
    </source>
</evidence>
<dbReference type="InterPro" id="IPR033803">
    <property type="entry name" value="CBD-like_Golvesin-Xly"/>
</dbReference>
<dbReference type="EMBL" id="ADMC01000030">
    <property type="protein sequence ID" value="EHP45483.1"/>
    <property type="molecule type" value="Genomic_DNA"/>
</dbReference>
<feature type="domain" description="Golvesin/Xly CBD-like" evidence="2">
    <location>
        <begin position="798"/>
        <end position="923"/>
    </location>
</feature>